<dbReference type="GO" id="GO:0003677">
    <property type="term" value="F:DNA binding"/>
    <property type="evidence" value="ECO:0007669"/>
    <property type="project" value="UniProtKB-KW"/>
</dbReference>
<dbReference type="OMA" id="KVEGWSF"/>
<keyword evidence="4" id="KW-0238">DNA-binding</keyword>
<dbReference type="PANTHER" id="PTHR43133:SF8">
    <property type="entry name" value="RNA POLYMERASE SIGMA FACTOR HI_1459-RELATED"/>
    <property type="match status" value="1"/>
</dbReference>
<sequence>MTDAELVRAVLNGNAHAFTELVHRHSPSCLRFATRMLGAREDAEEATQDTLLRAYRALGSYDPATAFRTWLFAILANRCRTALLSRTRRTRWVHTDADAVARSAVPSHGPDTELRLELTRALAALPVEQREAFLLKHVEQLEYVEMARITGTGVSALKMRVQRACSRLQQELGEYGNAGQ</sequence>
<dbReference type="InterPro" id="IPR013324">
    <property type="entry name" value="RNA_pol_sigma_r3/r4-like"/>
</dbReference>
<accession>A0A3D4V6R8</accession>
<keyword evidence="5" id="KW-0804">Transcription</keyword>
<dbReference type="InterPro" id="IPR013249">
    <property type="entry name" value="RNA_pol_sigma70_r4_t2"/>
</dbReference>
<dbReference type="InterPro" id="IPR013325">
    <property type="entry name" value="RNA_pol_sigma_r2"/>
</dbReference>
<feature type="domain" description="RNA polymerase sigma-70 region 2" evidence="6">
    <location>
        <begin position="21"/>
        <end position="88"/>
    </location>
</feature>
<dbReference type="PANTHER" id="PTHR43133">
    <property type="entry name" value="RNA POLYMERASE ECF-TYPE SIGMA FACTO"/>
    <property type="match status" value="1"/>
</dbReference>
<feature type="domain" description="RNA polymerase sigma factor 70 region 4 type 2" evidence="7">
    <location>
        <begin position="116"/>
        <end position="168"/>
    </location>
</feature>
<evidence type="ECO:0000256" key="2">
    <source>
        <dbReference type="ARBA" id="ARBA00023015"/>
    </source>
</evidence>
<reference evidence="8 9" key="1">
    <citation type="journal article" date="2018" name="Nat. Biotechnol.">
        <title>A standardized bacterial taxonomy based on genome phylogeny substantially revises the tree of life.</title>
        <authorList>
            <person name="Parks D.H."/>
            <person name="Chuvochina M."/>
            <person name="Waite D.W."/>
            <person name="Rinke C."/>
            <person name="Skarshewski A."/>
            <person name="Chaumeil P.A."/>
            <person name="Hugenholtz P."/>
        </authorList>
    </citation>
    <scope>NUCLEOTIDE SEQUENCE [LARGE SCALE GENOMIC DNA]</scope>
    <source>
        <strain evidence="8">UBA8844</strain>
    </source>
</reference>
<dbReference type="GO" id="GO:0016987">
    <property type="term" value="F:sigma factor activity"/>
    <property type="evidence" value="ECO:0007669"/>
    <property type="project" value="UniProtKB-KW"/>
</dbReference>
<dbReference type="NCBIfam" id="TIGR02937">
    <property type="entry name" value="sigma70-ECF"/>
    <property type="match status" value="1"/>
</dbReference>
<evidence type="ECO:0000313" key="8">
    <source>
        <dbReference type="EMBL" id="HCT56775.1"/>
    </source>
</evidence>
<evidence type="ECO:0000259" key="6">
    <source>
        <dbReference type="Pfam" id="PF04542"/>
    </source>
</evidence>
<evidence type="ECO:0000256" key="3">
    <source>
        <dbReference type="ARBA" id="ARBA00023082"/>
    </source>
</evidence>
<evidence type="ECO:0000256" key="1">
    <source>
        <dbReference type="ARBA" id="ARBA00010641"/>
    </source>
</evidence>
<dbReference type="Proteomes" id="UP000264071">
    <property type="component" value="Unassembled WGS sequence"/>
</dbReference>
<evidence type="ECO:0000256" key="4">
    <source>
        <dbReference type="ARBA" id="ARBA00023125"/>
    </source>
</evidence>
<dbReference type="SUPFAM" id="SSF88659">
    <property type="entry name" value="Sigma3 and sigma4 domains of RNA polymerase sigma factors"/>
    <property type="match status" value="1"/>
</dbReference>
<organism evidence="8 9">
    <name type="scientific">Gemmatimonas aurantiaca</name>
    <dbReference type="NCBI Taxonomy" id="173480"/>
    <lineage>
        <taxon>Bacteria</taxon>
        <taxon>Pseudomonadati</taxon>
        <taxon>Gemmatimonadota</taxon>
        <taxon>Gemmatimonadia</taxon>
        <taxon>Gemmatimonadales</taxon>
        <taxon>Gemmatimonadaceae</taxon>
        <taxon>Gemmatimonas</taxon>
    </lineage>
</organism>
<proteinExistence type="inferred from homology"/>
<evidence type="ECO:0000313" key="9">
    <source>
        <dbReference type="Proteomes" id="UP000264071"/>
    </source>
</evidence>
<keyword evidence="2" id="KW-0805">Transcription regulation</keyword>
<comment type="caution">
    <text evidence="8">The sequence shown here is derived from an EMBL/GenBank/DDBJ whole genome shotgun (WGS) entry which is preliminary data.</text>
</comment>
<dbReference type="Gene3D" id="1.10.1740.10">
    <property type="match status" value="1"/>
</dbReference>
<gene>
    <name evidence="8" type="ORF">DGD08_06135</name>
</gene>
<dbReference type="EMBL" id="DPIY01000006">
    <property type="protein sequence ID" value="HCT56775.1"/>
    <property type="molecule type" value="Genomic_DNA"/>
</dbReference>
<dbReference type="CDD" id="cd06171">
    <property type="entry name" value="Sigma70_r4"/>
    <property type="match status" value="1"/>
</dbReference>
<dbReference type="InterPro" id="IPR014284">
    <property type="entry name" value="RNA_pol_sigma-70_dom"/>
</dbReference>
<dbReference type="InterPro" id="IPR036388">
    <property type="entry name" value="WH-like_DNA-bd_sf"/>
</dbReference>
<dbReference type="SUPFAM" id="SSF88946">
    <property type="entry name" value="Sigma2 domain of RNA polymerase sigma factors"/>
    <property type="match status" value="1"/>
</dbReference>
<name>A0A3D4V6R8_9BACT</name>
<dbReference type="InterPro" id="IPR007627">
    <property type="entry name" value="RNA_pol_sigma70_r2"/>
</dbReference>
<dbReference type="GO" id="GO:0006352">
    <property type="term" value="P:DNA-templated transcription initiation"/>
    <property type="evidence" value="ECO:0007669"/>
    <property type="project" value="InterPro"/>
</dbReference>
<dbReference type="AlphaFoldDB" id="A0A3D4V6R8"/>
<dbReference type="InterPro" id="IPR039425">
    <property type="entry name" value="RNA_pol_sigma-70-like"/>
</dbReference>
<evidence type="ECO:0000259" key="7">
    <source>
        <dbReference type="Pfam" id="PF08281"/>
    </source>
</evidence>
<comment type="similarity">
    <text evidence="1">Belongs to the sigma-70 factor family. ECF subfamily.</text>
</comment>
<dbReference type="Pfam" id="PF08281">
    <property type="entry name" value="Sigma70_r4_2"/>
    <property type="match status" value="1"/>
</dbReference>
<dbReference type="Pfam" id="PF04542">
    <property type="entry name" value="Sigma70_r2"/>
    <property type="match status" value="1"/>
</dbReference>
<protein>
    <submittedName>
        <fullName evidence="8">RNA polymerase sigma factor</fullName>
    </submittedName>
</protein>
<dbReference type="Gene3D" id="1.10.10.10">
    <property type="entry name" value="Winged helix-like DNA-binding domain superfamily/Winged helix DNA-binding domain"/>
    <property type="match status" value="1"/>
</dbReference>
<keyword evidence="3" id="KW-0731">Sigma factor</keyword>
<evidence type="ECO:0000256" key="5">
    <source>
        <dbReference type="ARBA" id="ARBA00023163"/>
    </source>
</evidence>